<evidence type="ECO:0000256" key="3">
    <source>
        <dbReference type="ARBA" id="ARBA00012027"/>
    </source>
</evidence>
<keyword evidence="4" id="KW-0378">Hydrolase</keyword>
<organism evidence="10 11">
    <name type="scientific">Nocardioides panaciterrulae</name>
    <dbReference type="NCBI Taxonomy" id="661492"/>
    <lineage>
        <taxon>Bacteria</taxon>
        <taxon>Bacillati</taxon>
        <taxon>Actinomycetota</taxon>
        <taxon>Actinomycetes</taxon>
        <taxon>Propionibacteriales</taxon>
        <taxon>Nocardioidaceae</taxon>
        <taxon>Nocardioides</taxon>
    </lineage>
</organism>
<evidence type="ECO:0000313" key="10">
    <source>
        <dbReference type="EMBL" id="NYD40979.1"/>
    </source>
</evidence>
<feature type="compositionally biased region" description="Polar residues" evidence="7">
    <location>
        <begin position="231"/>
        <end position="240"/>
    </location>
</feature>
<accession>A0A7Y9E4M7</accession>
<dbReference type="EC" id="3.1.4.4" evidence="3"/>
<comment type="caution">
    <text evidence="10">The sequence shown here is derived from an EMBL/GenBank/DDBJ whole genome shotgun (WGS) entry which is preliminary data.</text>
</comment>
<feature type="signal peptide" evidence="8">
    <location>
        <begin position="1"/>
        <end position="21"/>
    </location>
</feature>
<proteinExistence type="inferred from homology"/>
<name>A0A7Y9E4M7_9ACTN</name>
<evidence type="ECO:0000256" key="7">
    <source>
        <dbReference type="SAM" id="MobiDB-lite"/>
    </source>
</evidence>
<dbReference type="Gene3D" id="3.30.870.10">
    <property type="entry name" value="Endonuclease Chain A"/>
    <property type="match status" value="2"/>
</dbReference>
<dbReference type="Pfam" id="PF13091">
    <property type="entry name" value="PLDc_2"/>
    <property type="match status" value="2"/>
</dbReference>
<dbReference type="GO" id="GO:0004630">
    <property type="term" value="F:phospholipase D activity"/>
    <property type="evidence" value="ECO:0007669"/>
    <property type="project" value="UniProtKB-EC"/>
</dbReference>
<feature type="chain" id="PRO_5038700523" description="phospholipase D" evidence="8">
    <location>
        <begin position="22"/>
        <end position="419"/>
    </location>
</feature>
<dbReference type="SUPFAM" id="SSF56024">
    <property type="entry name" value="Phospholipase D/nuclease"/>
    <property type="match status" value="2"/>
</dbReference>
<evidence type="ECO:0000313" key="11">
    <source>
        <dbReference type="Proteomes" id="UP000535511"/>
    </source>
</evidence>
<keyword evidence="11" id="KW-1185">Reference proteome</keyword>
<dbReference type="AlphaFoldDB" id="A0A7Y9E4M7"/>
<dbReference type="EMBL" id="JACCBG010000001">
    <property type="protein sequence ID" value="NYD40979.1"/>
    <property type="molecule type" value="Genomic_DNA"/>
</dbReference>
<dbReference type="GO" id="GO:0016891">
    <property type="term" value="F:RNA endonuclease activity producing 5'-phosphomonoesters, hydrolytic mechanism"/>
    <property type="evidence" value="ECO:0007669"/>
    <property type="project" value="TreeGrafter"/>
</dbReference>
<evidence type="ECO:0000256" key="6">
    <source>
        <dbReference type="ARBA" id="ARBA00023098"/>
    </source>
</evidence>
<evidence type="ECO:0000256" key="5">
    <source>
        <dbReference type="ARBA" id="ARBA00022963"/>
    </source>
</evidence>
<evidence type="ECO:0000256" key="1">
    <source>
        <dbReference type="ARBA" id="ARBA00000798"/>
    </source>
</evidence>
<dbReference type="GO" id="GO:0016042">
    <property type="term" value="P:lipid catabolic process"/>
    <property type="evidence" value="ECO:0007669"/>
    <property type="project" value="UniProtKB-KW"/>
</dbReference>
<feature type="domain" description="Phospholipase D-like" evidence="9">
    <location>
        <begin position="77"/>
        <end position="205"/>
    </location>
</feature>
<keyword evidence="5" id="KW-0442">Lipid degradation</keyword>
<keyword evidence="8" id="KW-0732">Signal</keyword>
<comment type="similarity">
    <text evidence="2">Belongs to the phospholipase D family.</text>
</comment>
<feature type="region of interest" description="Disordered" evidence="7">
    <location>
        <begin position="230"/>
        <end position="253"/>
    </location>
</feature>
<reference evidence="10 11" key="1">
    <citation type="submission" date="2020-07" db="EMBL/GenBank/DDBJ databases">
        <title>Sequencing the genomes of 1000 actinobacteria strains.</title>
        <authorList>
            <person name="Klenk H.-P."/>
        </authorList>
    </citation>
    <scope>NUCLEOTIDE SEQUENCE [LARGE SCALE GENOMIC DNA]</scope>
    <source>
        <strain evidence="10 11">DSM 21350</strain>
    </source>
</reference>
<evidence type="ECO:0000256" key="4">
    <source>
        <dbReference type="ARBA" id="ARBA00022801"/>
    </source>
</evidence>
<dbReference type="PANTHER" id="PTHR43856:SF1">
    <property type="entry name" value="MITOCHONDRIAL CARDIOLIPIN HYDROLASE"/>
    <property type="match status" value="1"/>
</dbReference>
<dbReference type="RefSeq" id="WP_179662792.1">
    <property type="nucleotide sequence ID" value="NZ_JACCBG010000001.1"/>
</dbReference>
<dbReference type="InterPro" id="IPR051406">
    <property type="entry name" value="PLD_domain"/>
</dbReference>
<sequence>MLRRFGLALAVGLSILIPVTAAQPGVAASGTSVASRSASPWRPAAGAAFNNPVGSPAERANLMHRLGLAIRHTHKGQTIRIATYSFDRKDIANLLIKAHHRGVHVQMVVNDNWTSRATTHLRHVLGHNPHKKHFVVICQGSCRGGPGNLHMKVFAFTKTGAASDVLMTGSTNPTNRAVNLQWNDLFTEIGNKDLFSTFVGVFNQLKLDKKVTPRWVEYNGTGMDATFYRKSAQQRSSVRSQPAMKAPAPEDDPVNQRLKRVRCQAVKGAGIKGHTVVRIMMYAWQNDRGKYLADRVAAMQRHGCDVKAVLSRSGAGVRKILAAAHIPMRSADWQYNDEGGVNFYSHLKVLAINGTYARKPTHSIWTGSENWSRMSFRNDEMILHIASTKTYRQYIAQFNHLWKSETHPMDVHPTTKPPR</sequence>
<dbReference type="InterPro" id="IPR025202">
    <property type="entry name" value="PLD-like_dom"/>
</dbReference>
<dbReference type="PANTHER" id="PTHR43856">
    <property type="entry name" value="CARDIOLIPIN HYDROLASE"/>
    <property type="match status" value="1"/>
</dbReference>
<feature type="domain" description="Phospholipase D-like" evidence="9">
    <location>
        <begin position="276"/>
        <end position="402"/>
    </location>
</feature>
<evidence type="ECO:0000256" key="8">
    <source>
        <dbReference type="SAM" id="SignalP"/>
    </source>
</evidence>
<evidence type="ECO:0000256" key="2">
    <source>
        <dbReference type="ARBA" id="ARBA00008664"/>
    </source>
</evidence>
<dbReference type="Proteomes" id="UP000535511">
    <property type="component" value="Unassembled WGS sequence"/>
</dbReference>
<protein>
    <recommendedName>
        <fullName evidence="3">phospholipase D</fullName>
        <ecNumber evidence="3">3.1.4.4</ecNumber>
    </recommendedName>
</protein>
<comment type="catalytic activity">
    <reaction evidence="1">
        <text>a 1,2-diacyl-sn-glycero-3-phosphocholine + H2O = a 1,2-diacyl-sn-glycero-3-phosphate + choline + H(+)</text>
        <dbReference type="Rhea" id="RHEA:14445"/>
        <dbReference type="ChEBI" id="CHEBI:15354"/>
        <dbReference type="ChEBI" id="CHEBI:15377"/>
        <dbReference type="ChEBI" id="CHEBI:15378"/>
        <dbReference type="ChEBI" id="CHEBI:57643"/>
        <dbReference type="ChEBI" id="CHEBI:58608"/>
        <dbReference type="EC" id="3.1.4.4"/>
    </reaction>
</comment>
<keyword evidence="6" id="KW-0443">Lipid metabolism</keyword>
<gene>
    <name evidence="10" type="ORF">BJZ21_001062</name>
</gene>
<evidence type="ECO:0000259" key="9">
    <source>
        <dbReference type="Pfam" id="PF13091"/>
    </source>
</evidence>